<organism evidence="11">
    <name type="scientific">hydrothermal vent metagenome</name>
    <dbReference type="NCBI Taxonomy" id="652676"/>
    <lineage>
        <taxon>unclassified sequences</taxon>
        <taxon>metagenomes</taxon>
        <taxon>ecological metagenomes</taxon>
    </lineage>
</organism>
<dbReference type="InterPro" id="IPR039426">
    <property type="entry name" value="TonB-dep_rcpt-like"/>
</dbReference>
<keyword evidence="2" id="KW-0813">Transport</keyword>
<evidence type="ECO:0000256" key="3">
    <source>
        <dbReference type="ARBA" id="ARBA00022692"/>
    </source>
</evidence>
<evidence type="ECO:0000256" key="2">
    <source>
        <dbReference type="ARBA" id="ARBA00022448"/>
    </source>
</evidence>
<feature type="domain" description="TonB-dependent receptor plug" evidence="10">
    <location>
        <begin position="45"/>
        <end position="150"/>
    </location>
</feature>
<evidence type="ECO:0000313" key="11">
    <source>
        <dbReference type="EMBL" id="VAW33613.1"/>
    </source>
</evidence>
<evidence type="ECO:0000256" key="8">
    <source>
        <dbReference type="ARBA" id="ARBA00023237"/>
    </source>
</evidence>
<dbReference type="PANTHER" id="PTHR30069:SF53">
    <property type="entry name" value="COLICIN I RECEPTOR-RELATED"/>
    <property type="match status" value="1"/>
</dbReference>
<dbReference type="PANTHER" id="PTHR30069">
    <property type="entry name" value="TONB-DEPENDENT OUTER MEMBRANE RECEPTOR"/>
    <property type="match status" value="1"/>
</dbReference>
<dbReference type="InterPro" id="IPR036942">
    <property type="entry name" value="Beta-barrel_TonB_sf"/>
</dbReference>
<gene>
    <name evidence="11" type="ORF">MNBD_GAMMA01-1001</name>
</gene>
<dbReference type="InterPro" id="IPR037066">
    <property type="entry name" value="Plug_dom_sf"/>
</dbReference>
<dbReference type="AlphaFoldDB" id="A0A3B0UZP1"/>
<name>A0A3B0UZP1_9ZZZZ</name>
<evidence type="ECO:0000256" key="1">
    <source>
        <dbReference type="ARBA" id="ARBA00004571"/>
    </source>
</evidence>
<dbReference type="Gene3D" id="2.170.130.10">
    <property type="entry name" value="TonB-dependent receptor, plug domain"/>
    <property type="match status" value="1"/>
</dbReference>
<keyword evidence="3" id="KW-0812">Transmembrane</keyword>
<dbReference type="GO" id="GO:0015889">
    <property type="term" value="P:cobalamin transport"/>
    <property type="evidence" value="ECO:0007669"/>
    <property type="project" value="TreeGrafter"/>
</dbReference>
<evidence type="ECO:0000256" key="5">
    <source>
        <dbReference type="ARBA" id="ARBA00023065"/>
    </source>
</evidence>
<keyword evidence="7" id="KW-0472">Membrane</keyword>
<proteinExistence type="predicted"/>
<dbReference type="Gene3D" id="2.40.170.20">
    <property type="entry name" value="TonB-dependent receptor, beta-barrel domain"/>
    <property type="match status" value="1"/>
</dbReference>
<evidence type="ECO:0000259" key="9">
    <source>
        <dbReference type="Pfam" id="PF00593"/>
    </source>
</evidence>
<dbReference type="GO" id="GO:0006811">
    <property type="term" value="P:monoatomic ion transport"/>
    <property type="evidence" value="ECO:0007669"/>
    <property type="project" value="UniProtKB-KW"/>
</dbReference>
<feature type="domain" description="TonB-dependent receptor-like beta-barrel" evidence="9">
    <location>
        <begin position="165"/>
        <end position="588"/>
    </location>
</feature>
<keyword evidence="6" id="KW-0798">TonB box</keyword>
<evidence type="ECO:0000256" key="6">
    <source>
        <dbReference type="ARBA" id="ARBA00023077"/>
    </source>
</evidence>
<dbReference type="SUPFAM" id="SSF56935">
    <property type="entry name" value="Porins"/>
    <property type="match status" value="1"/>
</dbReference>
<dbReference type="PROSITE" id="PS52016">
    <property type="entry name" value="TONB_DEPENDENT_REC_3"/>
    <property type="match status" value="1"/>
</dbReference>
<keyword evidence="8" id="KW-0998">Cell outer membrane</keyword>
<evidence type="ECO:0000256" key="4">
    <source>
        <dbReference type="ARBA" id="ARBA00022729"/>
    </source>
</evidence>
<protein>
    <submittedName>
        <fullName evidence="11">Outer membrane vitamin B12 receptor BtuB</fullName>
    </submittedName>
</protein>
<reference evidence="11" key="1">
    <citation type="submission" date="2018-06" db="EMBL/GenBank/DDBJ databases">
        <authorList>
            <person name="Zhirakovskaya E."/>
        </authorList>
    </citation>
    <scope>NUCLEOTIDE SEQUENCE</scope>
</reference>
<dbReference type="InterPro" id="IPR012910">
    <property type="entry name" value="Plug_dom"/>
</dbReference>
<evidence type="ECO:0000259" key="10">
    <source>
        <dbReference type="Pfam" id="PF07715"/>
    </source>
</evidence>
<evidence type="ECO:0000256" key="7">
    <source>
        <dbReference type="ARBA" id="ARBA00023136"/>
    </source>
</evidence>
<keyword evidence="5" id="KW-0406">Ion transport</keyword>
<sequence length="614" mass="68633">MKPANLLPISAALLLTANLNAATQTETYKQPDLVVTASRYEQSKDDIIPSVTIIDREDILNLQASNILDLLSLQQGIDVARTGGSGSATSVFMRGTNSNHTLVLIDGMRVGSAFTGSFTWEHLPVSQIQRIEIVRGTRVSYYGSDAIGGVINIITRKQDKLYVRYTTGSFDTQNFDIGFGNTTETGHYSLILGSQKTDGFSATNANNAFAFNPDNDGYENQSINFNSANNFQHGKLKINHLQTHGDTDFDTGNSDSKERVTRIVWQNEIFNAWQSEFALGSNYNQLNTKAFNSNFSSQRYSFDWLLNKQVNNGHLAYGLTYRKETAEFFNPHANEVSFADNRNNIAVFANWQGIFAQNIFSTSARFDNNSVYGSNISADIDWAYSFTDIIRFNLSAGSAFHAPSINELFSPNFQGMVISPITGENVFVFAFEGNPDLKPEESINYEAGLKTKISDNQDISFNMFYYSIDNLIDFQGPTFKPININQATIKGLEASYNYALDNLSFNINTTIQDTNNDATDTPLLRRPDNKLNISVDKFFNKLSIGSSLRYASGSQDFGGKLDSYIVLDVRASYQINNHWQLAIKLENITDEQYQIVNGYNTPNTSGYLTIQWQQ</sequence>
<comment type="subcellular location">
    <subcellularLocation>
        <location evidence="1">Cell outer membrane</location>
        <topology evidence="1">Multi-pass membrane protein</topology>
    </subcellularLocation>
</comment>
<dbReference type="Pfam" id="PF00593">
    <property type="entry name" value="TonB_dep_Rec_b-barrel"/>
    <property type="match status" value="1"/>
</dbReference>
<keyword evidence="11" id="KW-0675">Receptor</keyword>
<dbReference type="CDD" id="cd01347">
    <property type="entry name" value="ligand_gated_channel"/>
    <property type="match status" value="1"/>
</dbReference>
<dbReference type="GO" id="GO:0009279">
    <property type="term" value="C:cell outer membrane"/>
    <property type="evidence" value="ECO:0007669"/>
    <property type="project" value="UniProtKB-SubCell"/>
</dbReference>
<dbReference type="EMBL" id="UOEW01000039">
    <property type="protein sequence ID" value="VAW33613.1"/>
    <property type="molecule type" value="Genomic_DNA"/>
</dbReference>
<dbReference type="InterPro" id="IPR000531">
    <property type="entry name" value="Beta-barrel_TonB"/>
</dbReference>
<keyword evidence="4" id="KW-0732">Signal</keyword>
<dbReference type="Pfam" id="PF07715">
    <property type="entry name" value="Plug"/>
    <property type="match status" value="1"/>
</dbReference>
<accession>A0A3B0UZP1</accession>